<keyword evidence="3" id="KW-1185">Reference proteome</keyword>
<gene>
    <name evidence="2" type="ORF">M501DRAFT_1017791</name>
</gene>
<protein>
    <recommendedName>
        <fullName evidence="4">SH3 domain-containing protein</fullName>
    </recommendedName>
</protein>
<reference evidence="2" key="1">
    <citation type="journal article" date="2020" name="Stud. Mycol.">
        <title>101 Dothideomycetes genomes: a test case for predicting lifestyles and emergence of pathogens.</title>
        <authorList>
            <person name="Haridas S."/>
            <person name="Albert R."/>
            <person name="Binder M."/>
            <person name="Bloem J."/>
            <person name="Labutti K."/>
            <person name="Salamov A."/>
            <person name="Andreopoulos B."/>
            <person name="Baker S."/>
            <person name="Barry K."/>
            <person name="Bills G."/>
            <person name="Bluhm B."/>
            <person name="Cannon C."/>
            <person name="Castanera R."/>
            <person name="Culley D."/>
            <person name="Daum C."/>
            <person name="Ezra D."/>
            <person name="Gonzalez J."/>
            <person name="Henrissat B."/>
            <person name="Kuo A."/>
            <person name="Liang C."/>
            <person name="Lipzen A."/>
            <person name="Lutzoni F."/>
            <person name="Magnuson J."/>
            <person name="Mondo S."/>
            <person name="Nolan M."/>
            <person name="Ohm R."/>
            <person name="Pangilinan J."/>
            <person name="Park H.-J."/>
            <person name="Ramirez L."/>
            <person name="Alfaro M."/>
            <person name="Sun H."/>
            <person name="Tritt A."/>
            <person name="Yoshinaga Y."/>
            <person name="Zwiers L.-H."/>
            <person name="Turgeon B."/>
            <person name="Goodwin S."/>
            <person name="Spatafora J."/>
            <person name="Crous P."/>
            <person name="Grigoriev I."/>
        </authorList>
    </citation>
    <scope>NUCLEOTIDE SEQUENCE</scope>
    <source>
        <strain evidence="2">CBS 101060</strain>
    </source>
</reference>
<dbReference type="AlphaFoldDB" id="A0A9P4S8W2"/>
<keyword evidence="1" id="KW-0732">Signal</keyword>
<evidence type="ECO:0008006" key="4">
    <source>
        <dbReference type="Google" id="ProtNLM"/>
    </source>
</evidence>
<dbReference type="OrthoDB" id="3712941at2759"/>
<feature type="chain" id="PRO_5040211804" description="SH3 domain-containing protein" evidence="1">
    <location>
        <begin position="20"/>
        <end position="117"/>
    </location>
</feature>
<feature type="signal peptide" evidence="1">
    <location>
        <begin position="1"/>
        <end position="19"/>
    </location>
</feature>
<sequence>MHFSLSLSHLLLLAPLALASPVSEPVHTLAERAVSCTAVGTGSSCTTSLTRYGCATTNTNQCSAVGTVAPGSQVSIGCYVFGETVNGYSMWYRLNPNGNGYMPAAFFSTSCSGIPPC</sequence>
<evidence type="ECO:0000256" key="1">
    <source>
        <dbReference type="SAM" id="SignalP"/>
    </source>
</evidence>
<dbReference type="Proteomes" id="UP000799429">
    <property type="component" value="Unassembled WGS sequence"/>
</dbReference>
<name>A0A9P4S8W2_9PEZI</name>
<evidence type="ECO:0000313" key="2">
    <source>
        <dbReference type="EMBL" id="KAF2837412.1"/>
    </source>
</evidence>
<organism evidence="2 3">
    <name type="scientific">Patellaria atrata CBS 101060</name>
    <dbReference type="NCBI Taxonomy" id="1346257"/>
    <lineage>
        <taxon>Eukaryota</taxon>
        <taxon>Fungi</taxon>
        <taxon>Dikarya</taxon>
        <taxon>Ascomycota</taxon>
        <taxon>Pezizomycotina</taxon>
        <taxon>Dothideomycetes</taxon>
        <taxon>Dothideomycetes incertae sedis</taxon>
        <taxon>Patellariales</taxon>
        <taxon>Patellariaceae</taxon>
        <taxon>Patellaria</taxon>
    </lineage>
</organism>
<dbReference type="EMBL" id="MU006099">
    <property type="protein sequence ID" value="KAF2837412.1"/>
    <property type="molecule type" value="Genomic_DNA"/>
</dbReference>
<accession>A0A9P4S8W2</accession>
<evidence type="ECO:0000313" key="3">
    <source>
        <dbReference type="Proteomes" id="UP000799429"/>
    </source>
</evidence>
<proteinExistence type="predicted"/>
<comment type="caution">
    <text evidence="2">The sequence shown here is derived from an EMBL/GenBank/DDBJ whole genome shotgun (WGS) entry which is preliminary data.</text>
</comment>